<feature type="non-terminal residue" evidence="6">
    <location>
        <position position="589"/>
    </location>
</feature>
<dbReference type="Gene3D" id="1.25.10.10">
    <property type="entry name" value="Leucine-rich Repeat Variant"/>
    <property type="match status" value="1"/>
</dbReference>
<dbReference type="OrthoDB" id="10252509at2759"/>
<evidence type="ECO:0000256" key="2">
    <source>
        <dbReference type="ARBA" id="ARBA00022737"/>
    </source>
</evidence>
<evidence type="ECO:0000313" key="6">
    <source>
        <dbReference type="EMBL" id="KIY99543.1"/>
    </source>
</evidence>
<feature type="compositionally biased region" description="Acidic residues" evidence="4">
    <location>
        <begin position="27"/>
        <end position="37"/>
    </location>
</feature>
<dbReference type="Proteomes" id="UP000054498">
    <property type="component" value="Unassembled WGS sequence"/>
</dbReference>
<name>A0A0D2KW01_9CHLO</name>
<dbReference type="GO" id="GO:0034515">
    <property type="term" value="C:proteasome storage granule"/>
    <property type="evidence" value="ECO:0007669"/>
    <property type="project" value="TreeGrafter"/>
</dbReference>
<dbReference type="Pfam" id="PF01851">
    <property type="entry name" value="PC_rep"/>
    <property type="match status" value="1"/>
</dbReference>
<organism evidence="6 7">
    <name type="scientific">Monoraphidium neglectum</name>
    <dbReference type="NCBI Taxonomy" id="145388"/>
    <lineage>
        <taxon>Eukaryota</taxon>
        <taxon>Viridiplantae</taxon>
        <taxon>Chlorophyta</taxon>
        <taxon>core chlorophytes</taxon>
        <taxon>Chlorophyceae</taxon>
        <taxon>CS clade</taxon>
        <taxon>Sphaeropleales</taxon>
        <taxon>Selenastraceae</taxon>
        <taxon>Monoraphidium</taxon>
    </lineage>
</organism>
<dbReference type="EMBL" id="KK101817">
    <property type="protein sequence ID" value="KIY99543.1"/>
    <property type="molecule type" value="Genomic_DNA"/>
</dbReference>
<reference evidence="6 7" key="1">
    <citation type="journal article" date="2013" name="BMC Genomics">
        <title>Reconstruction of the lipid metabolism for the microalga Monoraphidium neglectum from its genome sequence reveals characteristics suitable for biofuel production.</title>
        <authorList>
            <person name="Bogen C."/>
            <person name="Al-Dilaimi A."/>
            <person name="Albersmeier A."/>
            <person name="Wichmann J."/>
            <person name="Grundmann M."/>
            <person name="Rupp O."/>
            <person name="Lauersen K.J."/>
            <person name="Blifernez-Klassen O."/>
            <person name="Kalinowski J."/>
            <person name="Goesmann A."/>
            <person name="Mussgnug J.H."/>
            <person name="Kruse O."/>
        </authorList>
    </citation>
    <scope>NUCLEOTIDE SEQUENCE [LARGE SCALE GENOMIC DNA]</scope>
    <source>
        <strain evidence="6 7">SAG 48.87</strain>
    </source>
</reference>
<dbReference type="InterPro" id="IPR002015">
    <property type="entry name" value="Proteasome/cyclosome_rpt"/>
</dbReference>
<dbReference type="STRING" id="145388.A0A0D2KW01"/>
<evidence type="ECO:0000259" key="5">
    <source>
        <dbReference type="Pfam" id="PF17781"/>
    </source>
</evidence>
<dbReference type="GO" id="GO:0005634">
    <property type="term" value="C:nucleus"/>
    <property type="evidence" value="ECO:0007669"/>
    <property type="project" value="TreeGrafter"/>
</dbReference>
<dbReference type="PANTHER" id="PTHR10943:SF1">
    <property type="entry name" value="26S PROTEASOME NON-ATPASE REGULATORY SUBUNIT 2"/>
    <property type="match status" value="1"/>
</dbReference>
<dbReference type="InterPro" id="IPR016024">
    <property type="entry name" value="ARM-type_fold"/>
</dbReference>
<feature type="domain" description="RPN1 N-terminal" evidence="5">
    <location>
        <begin position="44"/>
        <end position="350"/>
    </location>
</feature>
<keyword evidence="2" id="KW-0677">Repeat</keyword>
<evidence type="ECO:0000256" key="1">
    <source>
        <dbReference type="ARBA" id="ARBA00005460"/>
    </source>
</evidence>
<evidence type="ECO:0000256" key="4">
    <source>
        <dbReference type="SAM" id="MobiDB-lite"/>
    </source>
</evidence>
<dbReference type="AlphaFoldDB" id="A0A0D2KW01"/>
<protein>
    <submittedName>
        <fullName evidence="6">26S proteasome regulatory subunit N1</fullName>
    </submittedName>
</protein>
<dbReference type="InterPro" id="IPR040892">
    <property type="entry name" value="RPN1_N"/>
</dbReference>
<dbReference type="KEGG" id="mng:MNEG_8420"/>
<evidence type="ECO:0000256" key="3">
    <source>
        <dbReference type="ARBA" id="ARBA00022942"/>
    </source>
</evidence>
<dbReference type="GeneID" id="25741296"/>
<gene>
    <name evidence="6" type="ORF">MNEG_8420</name>
</gene>
<keyword evidence="3 6" id="KW-0647">Proteasome</keyword>
<keyword evidence="7" id="KW-1185">Reference proteome</keyword>
<dbReference type="GO" id="GO:0008540">
    <property type="term" value="C:proteasome regulatory particle, base subcomplex"/>
    <property type="evidence" value="ECO:0007669"/>
    <property type="project" value="TreeGrafter"/>
</dbReference>
<sequence>MAVTKDQQKAAEAPKDAKAKGKKDVPTDPDADLSEEDLELKKNLELMVQRVSDGDSGVQKSALDAICNEIQSSTSAMSAVPKPLKFLVPHVDTLKAAFDAMAPGAANRAALADVLSVLASTVAGKEGERLGLRYKLAGSLDNLGQWGHEYLRHISGEISEEFKVRQEAGGDVSDLMVLVDQIAPYHMSHNAEPEAVDLLLEVERLDMLEGLCDDKNYGRTCLYLVSCCSYLPEPDDTAVLEIAHRIYTRMGKHHDALRVALRINSPEVISGTFAGCADPLEKKQLAYLLARHGHALDLEDGPAAVEDEALRDSLREIISNSKLSEHYLALARDLDVMEPKVPEDVYKSHLIEGRQPQGPAVDSARQNLASTLVNAFVNAGFGTDKMVTPSSEGSGGDNDHGKTAATASLGLISLWDVEGGLPAIDKYLYSTDQFVVAGALMAIGIVNCCVQNENDPAFALICDYVTNTDPGVRAGAVLGLGLAYAGTRREEVAELLVPLVIDTDVSMEVSGFAALSLGLVFASSCKEDLVEAILTGLMSRSGDVLGGEAELSGPFAKYLVLGLGLLFLGKQETVEATVEIVKTLSERVS</sequence>
<comment type="similarity">
    <text evidence="1">Belongs to the proteasome subunit S2 family.</text>
</comment>
<feature type="compositionally biased region" description="Basic and acidic residues" evidence="4">
    <location>
        <begin position="1"/>
        <end position="26"/>
    </location>
</feature>
<proteinExistence type="inferred from homology"/>
<accession>A0A0D2KW01</accession>
<feature type="region of interest" description="Disordered" evidence="4">
    <location>
        <begin position="1"/>
        <end position="37"/>
    </location>
</feature>
<dbReference type="PANTHER" id="PTHR10943">
    <property type="entry name" value="26S PROTEASOME NON-ATPASE REGULATORY SUBUNIT"/>
    <property type="match status" value="1"/>
</dbReference>
<dbReference type="Pfam" id="PF17781">
    <property type="entry name" value="RPN1_RPN2_N"/>
    <property type="match status" value="1"/>
</dbReference>
<dbReference type="SUPFAM" id="SSF48371">
    <property type="entry name" value="ARM repeat"/>
    <property type="match status" value="1"/>
</dbReference>
<dbReference type="RefSeq" id="XP_013898563.1">
    <property type="nucleotide sequence ID" value="XM_014043109.1"/>
</dbReference>
<dbReference type="InterPro" id="IPR011989">
    <property type="entry name" value="ARM-like"/>
</dbReference>
<evidence type="ECO:0000313" key="7">
    <source>
        <dbReference type="Proteomes" id="UP000054498"/>
    </source>
</evidence>
<dbReference type="GO" id="GO:0043161">
    <property type="term" value="P:proteasome-mediated ubiquitin-dependent protein catabolic process"/>
    <property type="evidence" value="ECO:0007669"/>
    <property type="project" value="TreeGrafter"/>
</dbReference>